<sequence length="111" mass="12251">YISLLERLFVPGTIPSTQRATKRQRGEAKGDKYLVEIKVLIIISVSIFGFIVLAGSDSIIQWGADSIRRDVEARGLIPGLHCSRDSFNSAFSILDTVGVMVRAILPVFFIL</sequence>
<accession>A0AA35WCQ5</accession>
<keyword evidence="1" id="KW-1133">Transmembrane helix</keyword>
<feature type="non-terminal residue" evidence="2">
    <location>
        <position position="1"/>
    </location>
</feature>
<proteinExistence type="predicted"/>
<comment type="caution">
    <text evidence="2">The sequence shown here is derived from an EMBL/GenBank/DDBJ whole genome shotgun (WGS) entry which is preliminary data.</text>
</comment>
<evidence type="ECO:0000313" key="2">
    <source>
        <dbReference type="EMBL" id="CAI8009835.1"/>
    </source>
</evidence>
<keyword evidence="3" id="KW-1185">Reference proteome</keyword>
<evidence type="ECO:0000256" key="1">
    <source>
        <dbReference type="SAM" id="Phobius"/>
    </source>
</evidence>
<protein>
    <submittedName>
        <fullName evidence="2">Uncharacterized protein</fullName>
    </submittedName>
</protein>
<dbReference type="Proteomes" id="UP001174909">
    <property type="component" value="Unassembled WGS sequence"/>
</dbReference>
<feature type="transmembrane region" description="Helical" evidence="1">
    <location>
        <begin position="33"/>
        <end position="54"/>
    </location>
</feature>
<keyword evidence="1" id="KW-0812">Transmembrane</keyword>
<name>A0AA35WCQ5_GEOBA</name>
<evidence type="ECO:0000313" key="3">
    <source>
        <dbReference type="Proteomes" id="UP001174909"/>
    </source>
</evidence>
<dbReference type="EMBL" id="CASHTH010000996">
    <property type="protein sequence ID" value="CAI8009835.1"/>
    <property type="molecule type" value="Genomic_DNA"/>
</dbReference>
<dbReference type="AlphaFoldDB" id="A0AA35WCQ5"/>
<feature type="non-terminal residue" evidence="2">
    <location>
        <position position="111"/>
    </location>
</feature>
<organism evidence="2 3">
    <name type="scientific">Geodia barretti</name>
    <name type="common">Barrett's horny sponge</name>
    <dbReference type="NCBI Taxonomy" id="519541"/>
    <lineage>
        <taxon>Eukaryota</taxon>
        <taxon>Metazoa</taxon>
        <taxon>Porifera</taxon>
        <taxon>Demospongiae</taxon>
        <taxon>Heteroscleromorpha</taxon>
        <taxon>Tetractinellida</taxon>
        <taxon>Astrophorina</taxon>
        <taxon>Geodiidae</taxon>
        <taxon>Geodia</taxon>
    </lineage>
</organism>
<gene>
    <name evidence="2" type="ORF">GBAR_LOCUS6562</name>
</gene>
<reference evidence="2" key="1">
    <citation type="submission" date="2023-03" db="EMBL/GenBank/DDBJ databases">
        <authorList>
            <person name="Steffen K."/>
            <person name="Cardenas P."/>
        </authorList>
    </citation>
    <scope>NUCLEOTIDE SEQUENCE</scope>
</reference>
<keyword evidence="1" id="KW-0472">Membrane</keyword>